<comment type="caution">
    <text evidence="6">The sequence shown here is derived from an EMBL/GenBank/DDBJ whole genome shotgun (WGS) entry which is preliminary data.</text>
</comment>
<dbReference type="InterPro" id="IPR059052">
    <property type="entry name" value="HH_YbhG-like"/>
</dbReference>
<dbReference type="Gene3D" id="2.40.30.170">
    <property type="match status" value="1"/>
</dbReference>
<evidence type="ECO:0000313" key="6">
    <source>
        <dbReference type="EMBL" id="MCC5463868.1"/>
    </source>
</evidence>
<feature type="domain" description="CusB-like beta-barrel" evidence="5">
    <location>
        <begin position="238"/>
        <end position="321"/>
    </location>
</feature>
<sequence length="323" mass="35546">MNKKIPIIAILVLSLVAFASYKLYFSKEKGITATGTVEVTLADIVPKTNGYMSQLMIQVGDSVQAGQTIVHIRRNDLEAQLVADEAALAKARIQLTDLEKGPREQEIKEATASMVSAQATYEKTKNDLERYRALYHEKAIAAQEFDAAKASYDVAFNALLAAQSKQSLIIEGNRPDVIEAQRAEIKRLQAVSDVDRATLADTVIYSPINGVILTKNYENGEYLTAGSAIATVGDLNTCWVKIYVSSEQLGLIQLGQPVDVHIDAYPDRIFSGTIKEISQTAEFTPRQSITQRERANQVFYVKVYIDNSEGILKPGMPADVVIQ</sequence>
<protein>
    <submittedName>
        <fullName evidence="6">Efflux RND transporter periplasmic adaptor subunit</fullName>
    </submittedName>
</protein>
<dbReference type="EMBL" id="JAJHJB010000001">
    <property type="protein sequence ID" value="MCC5463868.1"/>
    <property type="molecule type" value="Genomic_DNA"/>
</dbReference>
<proteinExistence type="predicted"/>
<feature type="domain" description="YbhG-like alpha-helical hairpin" evidence="4">
    <location>
        <begin position="75"/>
        <end position="190"/>
    </location>
</feature>
<comment type="subcellular location">
    <subcellularLocation>
        <location evidence="1">Cell envelope</location>
    </subcellularLocation>
</comment>
<keyword evidence="7" id="KW-1185">Reference proteome</keyword>
<gene>
    <name evidence="6" type="ORF">LMF89_00650</name>
</gene>
<evidence type="ECO:0000256" key="1">
    <source>
        <dbReference type="ARBA" id="ARBA00004196"/>
    </source>
</evidence>
<dbReference type="Gene3D" id="1.10.287.470">
    <property type="entry name" value="Helix hairpin bin"/>
    <property type="match status" value="1"/>
</dbReference>
<evidence type="ECO:0000259" key="5">
    <source>
        <dbReference type="Pfam" id="PF25954"/>
    </source>
</evidence>
<dbReference type="RefSeq" id="WP_007960274.1">
    <property type="nucleotide sequence ID" value="NZ_JAJHJB010000001.1"/>
</dbReference>
<dbReference type="Pfam" id="PF25881">
    <property type="entry name" value="HH_YBHG"/>
    <property type="match status" value="1"/>
</dbReference>
<dbReference type="Pfam" id="PF25954">
    <property type="entry name" value="Beta-barrel_RND_2"/>
    <property type="match status" value="1"/>
</dbReference>
<dbReference type="Proteomes" id="UP001165492">
    <property type="component" value="Unassembled WGS sequence"/>
</dbReference>
<dbReference type="InterPro" id="IPR050465">
    <property type="entry name" value="UPF0194_transport"/>
</dbReference>
<dbReference type="PANTHER" id="PTHR32347">
    <property type="entry name" value="EFFLUX SYSTEM COMPONENT YKNX-RELATED"/>
    <property type="match status" value="1"/>
</dbReference>
<dbReference type="PANTHER" id="PTHR32347:SF23">
    <property type="entry name" value="BLL5650 PROTEIN"/>
    <property type="match status" value="1"/>
</dbReference>
<evidence type="ECO:0000313" key="7">
    <source>
        <dbReference type="Proteomes" id="UP001165492"/>
    </source>
</evidence>
<evidence type="ECO:0000256" key="3">
    <source>
        <dbReference type="SAM" id="Coils"/>
    </source>
</evidence>
<name>A0ABS8HNM1_9FIRM</name>
<dbReference type="InterPro" id="IPR058792">
    <property type="entry name" value="Beta-barrel_RND_2"/>
</dbReference>
<keyword evidence="2 3" id="KW-0175">Coiled coil</keyword>
<organism evidence="6 7">
    <name type="scientific">Pelosinus baikalensis</name>
    <dbReference type="NCBI Taxonomy" id="2892015"/>
    <lineage>
        <taxon>Bacteria</taxon>
        <taxon>Bacillati</taxon>
        <taxon>Bacillota</taxon>
        <taxon>Negativicutes</taxon>
        <taxon>Selenomonadales</taxon>
        <taxon>Sporomusaceae</taxon>
        <taxon>Pelosinus</taxon>
    </lineage>
</organism>
<reference evidence="6" key="1">
    <citation type="submission" date="2021-11" db="EMBL/GenBank/DDBJ databases">
        <title>Description of a new species Pelosinus isolated from the bottom sediments of Lake Baikal.</title>
        <authorList>
            <person name="Zakharyuk A."/>
        </authorList>
    </citation>
    <scope>NUCLEOTIDE SEQUENCE</scope>
    <source>
        <strain evidence="6">Bkl1</strain>
    </source>
</reference>
<accession>A0ABS8HNM1</accession>
<dbReference type="SUPFAM" id="SSF111369">
    <property type="entry name" value="HlyD-like secretion proteins"/>
    <property type="match status" value="2"/>
</dbReference>
<feature type="coiled-coil region" evidence="3">
    <location>
        <begin position="74"/>
        <end position="134"/>
    </location>
</feature>
<evidence type="ECO:0000259" key="4">
    <source>
        <dbReference type="Pfam" id="PF25881"/>
    </source>
</evidence>
<evidence type="ECO:0000256" key="2">
    <source>
        <dbReference type="ARBA" id="ARBA00023054"/>
    </source>
</evidence>
<dbReference type="Gene3D" id="2.40.50.100">
    <property type="match status" value="1"/>
</dbReference>